<dbReference type="Pfam" id="PF03968">
    <property type="entry name" value="LptD_N"/>
    <property type="match status" value="1"/>
</dbReference>
<protein>
    <recommendedName>
        <fullName evidence="4">LPS-assembly protein LptD</fullName>
    </recommendedName>
</protein>
<comment type="caution">
    <text evidence="8">The sequence shown here is derived from an EMBL/GenBank/DDBJ whole genome shotgun (WGS) entry which is preliminary data.</text>
</comment>
<dbReference type="InterPro" id="IPR007543">
    <property type="entry name" value="LptD_C"/>
</dbReference>
<organism evidence="8 9">
    <name type="scientific">Pseudomonas graminis</name>
    <dbReference type="NCBI Taxonomy" id="158627"/>
    <lineage>
        <taxon>Bacteria</taxon>
        <taxon>Pseudomonadati</taxon>
        <taxon>Pseudomonadota</taxon>
        <taxon>Gammaproteobacteria</taxon>
        <taxon>Pseudomonadales</taxon>
        <taxon>Pseudomonadaceae</taxon>
        <taxon>Pseudomonas</taxon>
    </lineage>
</organism>
<evidence type="ECO:0000259" key="6">
    <source>
        <dbReference type="Pfam" id="PF03968"/>
    </source>
</evidence>
<keyword evidence="2 4" id="KW-0472">Membrane</keyword>
<keyword evidence="1 4" id="KW-0732">Signal</keyword>
<comment type="subcellular location">
    <subcellularLocation>
        <location evidence="4">Cell outer membrane</location>
    </subcellularLocation>
</comment>
<feature type="chain" id="PRO_5009005032" description="LPS-assembly protein LptD" evidence="4">
    <location>
        <begin position="34"/>
        <end position="935"/>
    </location>
</feature>
<dbReference type="OrthoDB" id="9760225at2"/>
<feature type="domain" description="Organic solvent tolerance-like N-terminal" evidence="6">
    <location>
        <begin position="159"/>
        <end position="291"/>
    </location>
</feature>
<dbReference type="Gene3D" id="2.60.450.10">
    <property type="entry name" value="Lipopolysaccharide (LPS) transport protein A like domain"/>
    <property type="match status" value="1"/>
</dbReference>
<dbReference type="EMBL" id="MDEN01000066">
    <property type="protein sequence ID" value="OCX15987.1"/>
    <property type="molecule type" value="Genomic_DNA"/>
</dbReference>
<evidence type="ECO:0000256" key="4">
    <source>
        <dbReference type="HAMAP-Rule" id="MF_01411"/>
    </source>
</evidence>
<name>A0A1C2DMK0_9PSED</name>
<keyword evidence="3 4" id="KW-0998">Cell outer membrane</keyword>
<dbReference type="InterPro" id="IPR020889">
    <property type="entry name" value="LipoPS_assembly_LptD"/>
</dbReference>
<feature type="compositionally biased region" description="Polar residues" evidence="5">
    <location>
        <begin position="67"/>
        <end position="86"/>
    </location>
</feature>
<comment type="subunit">
    <text evidence="4">Component of the lipopolysaccharide transport and assembly complex. Interacts with LptE and LptA.</text>
</comment>
<dbReference type="InterPro" id="IPR005653">
    <property type="entry name" value="OstA-like_N"/>
</dbReference>
<evidence type="ECO:0000256" key="2">
    <source>
        <dbReference type="ARBA" id="ARBA00023136"/>
    </source>
</evidence>
<evidence type="ECO:0000313" key="8">
    <source>
        <dbReference type="EMBL" id="OCX15987.1"/>
    </source>
</evidence>
<comment type="similarity">
    <text evidence="4">Belongs to the LptD family.</text>
</comment>
<proteinExistence type="inferred from homology"/>
<dbReference type="GO" id="GO:1990351">
    <property type="term" value="C:transporter complex"/>
    <property type="evidence" value="ECO:0007669"/>
    <property type="project" value="TreeGrafter"/>
</dbReference>
<dbReference type="GO" id="GO:0015920">
    <property type="term" value="P:lipopolysaccharide transport"/>
    <property type="evidence" value="ECO:0007669"/>
    <property type="project" value="InterPro"/>
</dbReference>
<accession>A0A1C2DMK0</accession>
<comment type="function">
    <text evidence="4">Together with LptE, is involved in the assembly of lipopolysaccharide (LPS) at the surface of the outer membrane.</text>
</comment>
<evidence type="ECO:0000313" key="9">
    <source>
        <dbReference type="Proteomes" id="UP000095143"/>
    </source>
</evidence>
<evidence type="ECO:0000256" key="1">
    <source>
        <dbReference type="ARBA" id="ARBA00022729"/>
    </source>
</evidence>
<dbReference type="PANTHER" id="PTHR30189">
    <property type="entry name" value="LPS-ASSEMBLY PROTEIN"/>
    <property type="match status" value="1"/>
</dbReference>
<dbReference type="InterPro" id="IPR050218">
    <property type="entry name" value="LptD"/>
</dbReference>
<dbReference type="HAMAP" id="MF_01411">
    <property type="entry name" value="LPS_assembly_LptD"/>
    <property type="match status" value="1"/>
</dbReference>
<dbReference type="RefSeq" id="WP_065991338.1">
    <property type="nucleotide sequence ID" value="NZ_MDEN01000066.1"/>
</dbReference>
<dbReference type="STRING" id="158627.BW687_14010"/>
<gene>
    <name evidence="4" type="primary">lptD</name>
    <name evidence="8" type="ORF">BBI10_19950</name>
</gene>
<evidence type="ECO:0000259" key="7">
    <source>
        <dbReference type="Pfam" id="PF04453"/>
    </source>
</evidence>
<dbReference type="Proteomes" id="UP000095143">
    <property type="component" value="Unassembled WGS sequence"/>
</dbReference>
<reference evidence="8 9" key="1">
    <citation type="submission" date="2016-08" db="EMBL/GenBank/DDBJ databases">
        <title>Whole genome sequence of Pseudomonas graminis strain UASWS1507, a potential biological control agent for agriculture.</title>
        <authorList>
            <person name="Crovadore J."/>
            <person name="Calmin G."/>
            <person name="Chablais R."/>
            <person name="Cochard B."/>
            <person name="Lefort F."/>
        </authorList>
    </citation>
    <scope>NUCLEOTIDE SEQUENCE [LARGE SCALE GENOMIC DNA]</scope>
    <source>
        <strain evidence="8 9">UASWS1507</strain>
    </source>
</reference>
<evidence type="ECO:0000256" key="3">
    <source>
        <dbReference type="ARBA" id="ARBA00023237"/>
    </source>
</evidence>
<sequence length="935" mass="105604" precursor="true">MALKSPAFRKKFPLLVTGSLLAMQPLAVPYVVAAEQYDCSVSATGAWDCSPKTNAAQLPPRPVHDANSVSSNSSTADGAQTTTTSDGEVVPKTMLVTEAKGRGLKSRSADYSHLDWVPREKLTAAQLAETGPYCSGAYIEPIRPGMDDKTPKSDAPTFIGAKASRYQQEEQVATLAGDVVLRQGSMQVEADEASLHQAENRGELNGDVRLRDNGALIVGDHAEVQLDTGEAKVDNAEYVLHKNNVRGNALYARRAENAIIRLKDGTYTTCEPNSNSWTVKGNNITLNPATGFGTATNATLRVHDIPILYTPYIYFPIDDRRQSGFLPPTIGTGTDTGFSLLTPYYFNLAPNYDATLYPTYMAKRGMLLEGEFRYLTKTSEGQFGAAYLNDDNDDRKLQSDYKDTRWLVNWQDRSGLDSRLTSKIDYTKVSDPYYFKDLKSGQEGVSTHDYLNQQGAVYYRGDNYTATLNAQQYQLTTVTQITPYGRLPQLTLNGSLPYRPEGFKFDYETELVRFDRDLRTGQYSDEDGIFSNRLDTNVTGLARANGDRLNLAPSISLPLTASYGFVTPKLKYVYTKYDLDLDGQGKAYLDSAANLNSTTRENFDSGVDRAVPIFSVDSGLYFDRNTNWFGKNYRQTLEPRAYYLYVPEKDQSDIPIFDSGETTFNYASLFRDNRFVGSDRIGDENKLSLGVTNRWIEDNGFERQRVSVGQAVYFADRKVQLPGIAFEDRKDAQSDVSPYALEYEYRFNRDWRATSDFNWDPDSRSTRSGSAMFHYQPEDEPGKVINAGYRYRNDQVRYDQTTGRWSVGGGDYTYPDGRVIKDYYKIQQHDFSVIWPVVPQWSAIARWQYDYNRDRTLEAFGGFEYDNCCWKLRLINRYWVDYDESTQEIPQNEKGDRGVFLQIVLKGLGGVVGQKVESFLDKGIQGYREREDQAF</sequence>
<dbReference type="AlphaFoldDB" id="A0A1C2DMK0"/>
<dbReference type="Pfam" id="PF04453">
    <property type="entry name" value="LptD"/>
    <property type="match status" value="1"/>
</dbReference>
<feature type="domain" description="LptD C-terminal" evidence="7">
    <location>
        <begin position="404"/>
        <end position="841"/>
    </location>
</feature>
<dbReference type="GO" id="GO:0043165">
    <property type="term" value="P:Gram-negative-bacterium-type cell outer membrane assembly"/>
    <property type="evidence" value="ECO:0007669"/>
    <property type="project" value="UniProtKB-UniRule"/>
</dbReference>
<evidence type="ECO:0000256" key="5">
    <source>
        <dbReference type="SAM" id="MobiDB-lite"/>
    </source>
</evidence>
<dbReference type="GO" id="GO:0009279">
    <property type="term" value="C:cell outer membrane"/>
    <property type="evidence" value="ECO:0007669"/>
    <property type="project" value="UniProtKB-SubCell"/>
</dbReference>
<feature type="signal peptide" evidence="4">
    <location>
        <begin position="1"/>
        <end position="33"/>
    </location>
</feature>
<dbReference type="PANTHER" id="PTHR30189:SF1">
    <property type="entry name" value="LPS-ASSEMBLY PROTEIN LPTD"/>
    <property type="match status" value="1"/>
</dbReference>
<feature type="region of interest" description="Disordered" evidence="5">
    <location>
        <begin position="53"/>
        <end position="92"/>
    </location>
</feature>
<comment type="caution">
    <text evidence="4">Lacks conserved residue(s) required for the propagation of feature annotation.</text>
</comment>